<dbReference type="RefSeq" id="WP_381513605.1">
    <property type="nucleotide sequence ID" value="NZ_JBHUEL010000008.1"/>
</dbReference>
<dbReference type="InterPro" id="IPR036282">
    <property type="entry name" value="Glutathione-S-Trfase_C_sf"/>
</dbReference>
<sequence length="208" mass="22536">MILIGQYDSPFVRRVAIAMALYGIDYEHRTWSVFGDAGRLAEINPLRRVPTLVCDDGVALMESHLILDYLDECAGADRALIAPSGPARRDALRICALACGIADKAVSLFYEMKLHDVSSDVWIDRCRAQIGGALAMLESERAAQSTPYWGGAMIGHADIATACALRFVGEAHPGVIDRTAVPALADLADRCEAMEVFQTICQPFNPPA</sequence>
<dbReference type="SUPFAM" id="SSF47616">
    <property type="entry name" value="GST C-terminal domain-like"/>
    <property type="match status" value="1"/>
</dbReference>
<feature type="domain" description="GST N-terminal" evidence="1">
    <location>
        <begin position="1"/>
        <end position="78"/>
    </location>
</feature>
<dbReference type="InterPro" id="IPR040079">
    <property type="entry name" value="Glutathione_S-Trfase"/>
</dbReference>
<dbReference type="SFLD" id="SFLDS00019">
    <property type="entry name" value="Glutathione_Transferase_(cytos"/>
    <property type="match status" value="1"/>
</dbReference>
<dbReference type="PROSITE" id="PS50404">
    <property type="entry name" value="GST_NTER"/>
    <property type="match status" value="1"/>
</dbReference>
<dbReference type="Pfam" id="PF13410">
    <property type="entry name" value="GST_C_2"/>
    <property type="match status" value="1"/>
</dbReference>
<name>A0ABW4MFI7_9SPHN</name>
<proteinExistence type="predicted"/>
<keyword evidence="4" id="KW-1185">Reference proteome</keyword>
<dbReference type="Gene3D" id="1.20.1050.10">
    <property type="match status" value="1"/>
</dbReference>
<dbReference type="PROSITE" id="PS50405">
    <property type="entry name" value="GST_CTER"/>
    <property type="match status" value="1"/>
</dbReference>
<reference evidence="4" key="1">
    <citation type="journal article" date="2019" name="Int. J. Syst. Evol. Microbiol.">
        <title>The Global Catalogue of Microorganisms (GCM) 10K type strain sequencing project: providing services to taxonomists for standard genome sequencing and annotation.</title>
        <authorList>
            <consortium name="The Broad Institute Genomics Platform"/>
            <consortium name="The Broad Institute Genome Sequencing Center for Infectious Disease"/>
            <person name="Wu L."/>
            <person name="Ma J."/>
        </authorList>
    </citation>
    <scope>NUCLEOTIDE SEQUENCE [LARGE SCALE GENOMIC DNA]</scope>
    <source>
        <strain evidence="4">CGMCC 1.12449</strain>
    </source>
</reference>
<dbReference type="PANTHER" id="PTHR42673">
    <property type="entry name" value="MALEYLACETOACETATE ISOMERASE"/>
    <property type="match status" value="1"/>
</dbReference>
<gene>
    <name evidence="3" type="ORF">ACFSAG_08680</name>
</gene>
<dbReference type="SUPFAM" id="SSF52833">
    <property type="entry name" value="Thioredoxin-like"/>
    <property type="match status" value="1"/>
</dbReference>
<organism evidence="3 4">
    <name type="scientific">Sphingorhabdus buctiana</name>
    <dbReference type="NCBI Taxonomy" id="1508805"/>
    <lineage>
        <taxon>Bacteria</taxon>
        <taxon>Pseudomonadati</taxon>
        <taxon>Pseudomonadota</taxon>
        <taxon>Alphaproteobacteria</taxon>
        <taxon>Sphingomonadales</taxon>
        <taxon>Sphingomonadaceae</taxon>
        <taxon>Sphingorhabdus</taxon>
    </lineage>
</organism>
<protein>
    <submittedName>
        <fullName evidence="3">Glutathione S-transferase family protein</fullName>
    </submittedName>
</protein>
<evidence type="ECO:0000313" key="3">
    <source>
        <dbReference type="EMBL" id="MFD1766916.1"/>
    </source>
</evidence>
<evidence type="ECO:0000313" key="4">
    <source>
        <dbReference type="Proteomes" id="UP001597215"/>
    </source>
</evidence>
<dbReference type="Gene3D" id="3.40.30.10">
    <property type="entry name" value="Glutaredoxin"/>
    <property type="match status" value="1"/>
</dbReference>
<dbReference type="Proteomes" id="UP001597215">
    <property type="component" value="Unassembled WGS sequence"/>
</dbReference>
<dbReference type="EMBL" id="JBHUEL010000008">
    <property type="protein sequence ID" value="MFD1766916.1"/>
    <property type="molecule type" value="Genomic_DNA"/>
</dbReference>
<dbReference type="InterPro" id="IPR004045">
    <property type="entry name" value="Glutathione_S-Trfase_N"/>
</dbReference>
<accession>A0ABW4MFI7</accession>
<dbReference type="Pfam" id="PF13417">
    <property type="entry name" value="GST_N_3"/>
    <property type="match status" value="1"/>
</dbReference>
<evidence type="ECO:0000259" key="1">
    <source>
        <dbReference type="PROSITE" id="PS50404"/>
    </source>
</evidence>
<dbReference type="CDD" id="cd00570">
    <property type="entry name" value="GST_N_family"/>
    <property type="match status" value="1"/>
</dbReference>
<comment type="caution">
    <text evidence="3">The sequence shown here is derived from an EMBL/GenBank/DDBJ whole genome shotgun (WGS) entry which is preliminary data.</text>
</comment>
<dbReference type="PANTHER" id="PTHR42673:SF21">
    <property type="entry name" value="GLUTATHIONE S-TRANSFERASE YFCF"/>
    <property type="match status" value="1"/>
</dbReference>
<dbReference type="InterPro" id="IPR036249">
    <property type="entry name" value="Thioredoxin-like_sf"/>
</dbReference>
<dbReference type="InterPro" id="IPR010987">
    <property type="entry name" value="Glutathione-S-Trfase_C-like"/>
</dbReference>
<evidence type="ECO:0000259" key="2">
    <source>
        <dbReference type="PROSITE" id="PS50405"/>
    </source>
</evidence>
<feature type="domain" description="GST C-terminal" evidence="2">
    <location>
        <begin position="87"/>
        <end position="208"/>
    </location>
</feature>